<accession>A0A9Q4A246</accession>
<evidence type="ECO:0000313" key="1">
    <source>
        <dbReference type="EMBL" id="MCF5628637.1"/>
    </source>
</evidence>
<name>A0A9Q4A246_PSESX</name>
<sequence length="84" mass="9637">MDYLESIISSAYWQHLVRSGNWLLVLRCLLSPNVTQDSADPESGYVLRAYRLTAVGPHNYHDACNAKDEYSSRAPRRTRRSAHE</sequence>
<reference evidence="1" key="1">
    <citation type="submission" date="2019-11" db="EMBL/GenBank/DDBJ databases">
        <title>Epiphytic Pseudomonas syringae from cherry orchards.</title>
        <authorList>
            <person name="Hulin M.T."/>
        </authorList>
    </citation>
    <scope>NUCLEOTIDE SEQUENCE</scope>
    <source>
        <strain evidence="1">PA-2-5E</strain>
    </source>
</reference>
<dbReference type="Proteomes" id="UP000814010">
    <property type="component" value="Unassembled WGS sequence"/>
</dbReference>
<dbReference type="AlphaFoldDB" id="A0A9Q4A246"/>
<comment type="caution">
    <text evidence="1">The sequence shown here is derived from an EMBL/GenBank/DDBJ whole genome shotgun (WGS) entry which is preliminary data.</text>
</comment>
<dbReference type="EMBL" id="WKAE01000030">
    <property type="protein sequence ID" value="MCF5628637.1"/>
    <property type="molecule type" value="Genomic_DNA"/>
</dbReference>
<proteinExistence type="predicted"/>
<protein>
    <submittedName>
        <fullName evidence="1">Uncharacterized protein</fullName>
    </submittedName>
</protein>
<evidence type="ECO:0000313" key="2">
    <source>
        <dbReference type="Proteomes" id="UP000814010"/>
    </source>
</evidence>
<organism evidence="1 2">
    <name type="scientific">Pseudomonas syringae</name>
    <dbReference type="NCBI Taxonomy" id="317"/>
    <lineage>
        <taxon>Bacteria</taxon>
        <taxon>Pseudomonadati</taxon>
        <taxon>Pseudomonadota</taxon>
        <taxon>Gammaproteobacteria</taxon>
        <taxon>Pseudomonadales</taxon>
        <taxon>Pseudomonadaceae</taxon>
        <taxon>Pseudomonas</taxon>
    </lineage>
</organism>
<gene>
    <name evidence="1" type="ORF">GIV53_04805</name>
</gene>